<gene>
    <name evidence="1" type="ORF">MILVUS5_LOCUS33914</name>
</gene>
<sequence length="435" mass="49404">MEFDPSFAENFPKNPCVKPEIPTMVSLKPSLTISPSPSHSTTFLYKNNCNQFKEHRLNVANHPSSFATMVPSYINPFSMIPTPSFNAVDDIGSRREIFNGQNPMTFAPNNNKMEVMHGRLNTGKGILDSSKNNLFQYGVTSESRFKSKLQGDFSGIGGTGNNSRDGDRESVLSEQKRQKRNQNNSEIQPRSDLNIIKGQWTANEDRNLVQLVDHFGLRRWSKIAKHLKGRIGKQCRERWNNHLRPDIKKESWSEEEDKVLIEVHKIVGNKWAEIAKSLPGRTENSIKNHWNATKRSLNAKKRPNRRNSLKGTLLQKYISQVTAVEEAEKDLMMKNPMNMMNIENQQNFESSESDYISEGLATPEDEIEHYVPMMFNGTADYGMASGSGSGTAMNYDFGSYGMASGSGTAMNYEFYPEVPMKQELDLMEMIYRNNP</sequence>
<evidence type="ECO:0000313" key="1">
    <source>
        <dbReference type="EMBL" id="CAJ2669770.1"/>
    </source>
</evidence>
<reference evidence="1" key="1">
    <citation type="submission" date="2023-10" db="EMBL/GenBank/DDBJ databases">
        <authorList>
            <person name="Rodriguez Cubillos JULIANA M."/>
            <person name="De Vega J."/>
        </authorList>
    </citation>
    <scope>NUCLEOTIDE SEQUENCE</scope>
</reference>
<protein>
    <submittedName>
        <fullName evidence="1">Uncharacterized protein</fullName>
    </submittedName>
</protein>
<dbReference type="Proteomes" id="UP001177021">
    <property type="component" value="Unassembled WGS sequence"/>
</dbReference>
<evidence type="ECO:0000313" key="2">
    <source>
        <dbReference type="Proteomes" id="UP001177021"/>
    </source>
</evidence>
<accession>A0ACB0LMB7</accession>
<keyword evidence="2" id="KW-1185">Reference proteome</keyword>
<organism evidence="1 2">
    <name type="scientific">Trifolium pratense</name>
    <name type="common">Red clover</name>
    <dbReference type="NCBI Taxonomy" id="57577"/>
    <lineage>
        <taxon>Eukaryota</taxon>
        <taxon>Viridiplantae</taxon>
        <taxon>Streptophyta</taxon>
        <taxon>Embryophyta</taxon>
        <taxon>Tracheophyta</taxon>
        <taxon>Spermatophyta</taxon>
        <taxon>Magnoliopsida</taxon>
        <taxon>eudicotyledons</taxon>
        <taxon>Gunneridae</taxon>
        <taxon>Pentapetalae</taxon>
        <taxon>rosids</taxon>
        <taxon>fabids</taxon>
        <taxon>Fabales</taxon>
        <taxon>Fabaceae</taxon>
        <taxon>Papilionoideae</taxon>
        <taxon>50 kb inversion clade</taxon>
        <taxon>NPAAA clade</taxon>
        <taxon>Hologalegina</taxon>
        <taxon>IRL clade</taxon>
        <taxon>Trifolieae</taxon>
        <taxon>Trifolium</taxon>
    </lineage>
</organism>
<proteinExistence type="predicted"/>
<name>A0ACB0LMB7_TRIPR</name>
<comment type="caution">
    <text evidence="1">The sequence shown here is derived from an EMBL/GenBank/DDBJ whole genome shotgun (WGS) entry which is preliminary data.</text>
</comment>
<dbReference type="EMBL" id="CASHSV030000615">
    <property type="protein sequence ID" value="CAJ2669770.1"/>
    <property type="molecule type" value="Genomic_DNA"/>
</dbReference>